<dbReference type="GO" id="GO:0016020">
    <property type="term" value="C:membrane"/>
    <property type="evidence" value="ECO:0007669"/>
    <property type="project" value="UniProtKB-SubCell"/>
</dbReference>
<evidence type="ECO:0000256" key="10">
    <source>
        <dbReference type="SAM" id="Phobius"/>
    </source>
</evidence>
<evidence type="ECO:0000256" key="1">
    <source>
        <dbReference type="ARBA" id="ARBA00004479"/>
    </source>
</evidence>
<accession>A0A3Q0H2Z6</accession>
<comment type="caution">
    <text evidence="8">Lacks conserved residue(s) required for the propagation of feature annotation.</text>
</comment>
<dbReference type="Gene3D" id="2.10.70.10">
    <property type="entry name" value="Complement Module, domain 1"/>
    <property type="match status" value="1"/>
</dbReference>
<gene>
    <name evidence="14" type="primary">SUSD4</name>
</gene>
<sequence length="392" mass="43671">MLNLCTEVIPYSPGTLVILFLFLFAQVCPLPPMVTHGDYICHPRPCERYNHGTVVEFYCDPGYSLTNDYKYITCQSGEWFPSYQVYCVKTEQTWPNTQETLLTTWKIVAFTATSVLLVLLLVILARMFQTKFKAHFLPRGVQESSTSDPDFVVVNGVPVMLPSYDEAVSSGLDSLAPGYYSSSSGQGHVLQTEDQNPPAYPGTADTHTLPSEFETCDSISGSSELLQSLYSSSVCQMGVHPVSDRTDVINSATREAASSSPSIDIADGKFYFDMIVGCVLKAVVQKYTSHMLCFKARPHSQPCFLCLFTFTSFIRFFKTNSSLFFVGLIKDIKFTQGTLSVTVLWAFYRLLARLDSPAVGWRQILLPIAHSGSCVTSRRAVTDGCEHQWIRL</sequence>
<evidence type="ECO:0000256" key="6">
    <source>
        <dbReference type="ARBA" id="ARBA00023136"/>
    </source>
</evidence>
<evidence type="ECO:0000313" key="14">
    <source>
        <dbReference type="RefSeq" id="XP_025066431.1"/>
    </source>
</evidence>
<keyword evidence="7" id="KW-1015">Disulfide bond</keyword>
<dbReference type="Pfam" id="PF00084">
    <property type="entry name" value="Sushi"/>
    <property type="match status" value="1"/>
</dbReference>
<evidence type="ECO:0000256" key="2">
    <source>
        <dbReference type="ARBA" id="ARBA00022659"/>
    </source>
</evidence>
<dbReference type="CDD" id="cd00033">
    <property type="entry name" value="CCP"/>
    <property type="match status" value="1"/>
</dbReference>
<keyword evidence="13" id="KW-1185">Reference proteome</keyword>
<dbReference type="GO" id="GO:0045959">
    <property type="term" value="P:negative regulation of complement activation, classical pathway"/>
    <property type="evidence" value="ECO:0007669"/>
    <property type="project" value="TreeGrafter"/>
</dbReference>
<evidence type="ECO:0000259" key="12">
    <source>
        <dbReference type="PROSITE" id="PS50923"/>
    </source>
</evidence>
<dbReference type="PANTHER" id="PTHR47007">
    <property type="entry name" value="SUSHI DOMAIN-CONTAINING PROTEIN 4"/>
    <property type="match status" value="1"/>
</dbReference>
<dbReference type="AlphaFoldDB" id="A0A3Q0H2Z6"/>
<keyword evidence="5 10" id="KW-1133">Transmembrane helix</keyword>
<dbReference type="Proteomes" id="UP000189705">
    <property type="component" value="Unplaced"/>
</dbReference>
<dbReference type="PROSITE" id="PS50923">
    <property type="entry name" value="SUSHI"/>
    <property type="match status" value="1"/>
</dbReference>
<dbReference type="RefSeq" id="XP_025066431.1">
    <property type="nucleotide sequence ID" value="XM_025210646.1"/>
</dbReference>
<keyword evidence="3 10" id="KW-0812">Transmembrane</keyword>
<feature type="domain" description="Sushi" evidence="12">
    <location>
        <begin position="26"/>
        <end position="89"/>
    </location>
</feature>
<protein>
    <submittedName>
        <fullName evidence="14">Sushi domain-containing protein 4 isoform X1</fullName>
    </submittedName>
</protein>
<proteinExistence type="predicted"/>
<dbReference type="InParanoid" id="A0A3Q0H2Z6"/>
<keyword evidence="4 11" id="KW-0732">Signal</keyword>
<evidence type="ECO:0000313" key="13">
    <source>
        <dbReference type="Proteomes" id="UP000189705"/>
    </source>
</evidence>
<evidence type="ECO:0000256" key="11">
    <source>
        <dbReference type="SAM" id="SignalP"/>
    </source>
</evidence>
<dbReference type="InterPro" id="IPR042985">
    <property type="entry name" value="SUSD4"/>
</dbReference>
<evidence type="ECO:0000256" key="3">
    <source>
        <dbReference type="ARBA" id="ARBA00022692"/>
    </source>
</evidence>
<dbReference type="GO" id="GO:0045957">
    <property type="term" value="P:negative regulation of complement activation, alternative pathway"/>
    <property type="evidence" value="ECO:0007669"/>
    <property type="project" value="TreeGrafter"/>
</dbReference>
<evidence type="ECO:0000256" key="4">
    <source>
        <dbReference type="ARBA" id="ARBA00022729"/>
    </source>
</evidence>
<feature type="transmembrane region" description="Helical" evidence="10">
    <location>
        <begin position="107"/>
        <end position="128"/>
    </location>
</feature>
<dbReference type="FunFam" id="2.10.70.10:FF:000030">
    <property type="entry name" value="Sushi domain-containing protein 4"/>
    <property type="match status" value="1"/>
</dbReference>
<dbReference type="PANTHER" id="PTHR47007:SF1">
    <property type="entry name" value="SUSHI DOMAIN-CONTAINING PROTEIN 4"/>
    <property type="match status" value="1"/>
</dbReference>
<evidence type="ECO:0000256" key="9">
    <source>
        <dbReference type="SAM" id="MobiDB-lite"/>
    </source>
</evidence>
<dbReference type="CTD" id="55061"/>
<dbReference type="InterPro" id="IPR035976">
    <property type="entry name" value="Sushi/SCR/CCP_sf"/>
</dbReference>
<feature type="region of interest" description="Disordered" evidence="9">
    <location>
        <begin position="183"/>
        <end position="207"/>
    </location>
</feature>
<organism evidence="13 14">
    <name type="scientific">Alligator sinensis</name>
    <name type="common">Chinese alligator</name>
    <dbReference type="NCBI Taxonomy" id="38654"/>
    <lineage>
        <taxon>Eukaryota</taxon>
        <taxon>Metazoa</taxon>
        <taxon>Chordata</taxon>
        <taxon>Craniata</taxon>
        <taxon>Vertebrata</taxon>
        <taxon>Euteleostomi</taxon>
        <taxon>Archelosauria</taxon>
        <taxon>Archosauria</taxon>
        <taxon>Crocodylia</taxon>
        <taxon>Alligatoridae</taxon>
        <taxon>Alligatorinae</taxon>
        <taxon>Alligator</taxon>
    </lineage>
</organism>
<keyword evidence="6 10" id="KW-0472">Membrane</keyword>
<dbReference type="SMART" id="SM00032">
    <property type="entry name" value="CCP"/>
    <property type="match status" value="1"/>
</dbReference>
<evidence type="ECO:0000256" key="8">
    <source>
        <dbReference type="PROSITE-ProRule" id="PRU00302"/>
    </source>
</evidence>
<evidence type="ECO:0000256" key="7">
    <source>
        <dbReference type="ARBA" id="ARBA00023157"/>
    </source>
</evidence>
<feature type="chain" id="PRO_5018203320" evidence="11">
    <location>
        <begin position="30"/>
        <end position="392"/>
    </location>
</feature>
<name>A0A3Q0H2Z6_ALLSI</name>
<dbReference type="SUPFAM" id="SSF57535">
    <property type="entry name" value="Complement control module/SCR domain"/>
    <property type="match status" value="1"/>
</dbReference>
<dbReference type="GeneID" id="102381740"/>
<comment type="subcellular location">
    <subcellularLocation>
        <location evidence="1">Membrane</location>
        <topology evidence="1">Single-pass type I membrane protein</topology>
    </subcellularLocation>
</comment>
<dbReference type="InterPro" id="IPR000436">
    <property type="entry name" value="Sushi_SCR_CCP_dom"/>
</dbReference>
<evidence type="ECO:0000256" key="5">
    <source>
        <dbReference type="ARBA" id="ARBA00022989"/>
    </source>
</evidence>
<keyword evidence="2 8" id="KW-0768">Sushi</keyword>
<reference evidence="14" key="1">
    <citation type="submission" date="2025-08" db="UniProtKB">
        <authorList>
            <consortium name="RefSeq"/>
        </authorList>
    </citation>
    <scope>IDENTIFICATION</scope>
</reference>
<feature type="signal peptide" evidence="11">
    <location>
        <begin position="1"/>
        <end position="29"/>
    </location>
</feature>